<gene>
    <name evidence="5" type="ORF">H9757_06100</name>
</gene>
<dbReference type="GO" id="GO:0003677">
    <property type="term" value="F:DNA binding"/>
    <property type="evidence" value="ECO:0007669"/>
    <property type="project" value="UniProtKB-KW"/>
</dbReference>
<reference evidence="5" key="2">
    <citation type="submission" date="2021-04" db="EMBL/GenBank/DDBJ databases">
        <authorList>
            <person name="Gilroy R."/>
        </authorList>
    </citation>
    <scope>NUCLEOTIDE SEQUENCE</scope>
    <source>
        <strain evidence="5">ChiGjej1B1-1692</strain>
    </source>
</reference>
<dbReference type="PROSITE" id="PS50995">
    <property type="entry name" value="HTH_MARR_2"/>
    <property type="match status" value="1"/>
</dbReference>
<evidence type="ECO:0000259" key="4">
    <source>
        <dbReference type="PROSITE" id="PS50995"/>
    </source>
</evidence>
<dbReference type="Pfam" id="PF12802">
    <property type="entry name" value="MarR_2"/>
    <property type="match status" value="1"/>
</dbReference>
<evidence type="ECO:0000256" key="1">
    <source>
        <dbReference type="ARBA" id="ARBA00023015"/>
    </source>
</evidence>
<organism evidence="5 6">
    <name type="scientific">Candidatus Mediterraneibacter faecigallinarum</name>
    <dbReference type="NCBI Taxonomy" id="2838669"/>
    <lineage>
        <taxon>Bacteria</taxon>
        <taxon>Bacillati</taxon>
        <taxon>Bacillota</taxon>
        <taxon>Clostridia</taxon>
        <taxon>Lachnospirales</taxon>
        <taxon>Lachnospiraceae</taxon>
        <taxon>Mediterraneibacter</taxon>
    </lineage>
</organism>
<dbReference type="InterPro" id="IPR039422">
    <property type="entry name" value="MarR/SlyA-like"/>
</dbReference>
<dbReference type="InterPro" id="IPR000835">
    <property type="entry name" value="HTH_MarR-typ"/>
</dbReference>
<feature type="domain" description="HTH marR-type" evidence="4">
    <location>
        <begin position="1"/>
        <end position="137"/>
    </location>
</feature>
<dbReference type="Proteomes" id="UP000823894">
    <property type="component" value="Unassembled WGS sequence"/>
</dbReference>
<dbReference type="Gene3D" id="1.10.10.10">
    <property type="entry name" value="Winged helix-like DNA-binding domain superfamily/Winged helix DNA-binding domain"/>
    <property type="match status" value="1"/>
</dbReference>
<dbReference type="EMBL" id="DWWK01000089">
    <property type="protein sequence ID" value="HJC38616.1"/>
    <property type="molecule type" value="Genomic_DNA"/>
</dbReference>
<dbReference type="GO" id="GO:0006950">
    <property type="term" value="P:response to stress"/>
    <property type="evidence" value="ECO:0007669"/>
    <property type="project" value="TreeGrafter"/>
</dbReference>
<keyword evidence="2" id="KW-0238">DNA-binding</keyword>
<comment type="caution">
    <text evidence="5">The sequence shown here is derived from an EMBL/GenBank/DDBJ whole genome shotgun (WGS) entry which is preliminary data.</text>
</comment>
<reference evidence="5" key="1">
    <citation type="journal article" date="2021" name="PeerJ">
        <title>Extensive microbial diversity within the chicken gut microbiome revealed by metagenomics and culture.</title>
        <authorList>
            <person name="Gilroy R."/>
            <person name="Ravi A."/>
            <person name="Getino M."/>
            <person name="Pursley I."/>
            <person name="Horton D.L."/>
            <person name="Alikhan N.F."/>
            <person name="Baker D."/>
            <person name="Gharbi K."/>
            <person name="Hall N."/>
            <person name="Watson M."/>
            <person name="Adriaenssens E.M."/>
            <person name="Foster-Nyarko E."/>
            <person name="Jarju S."/>
            <person name="Secka A."/>
            <person name="Antonio M."/>
            <person name="Oren A."/>
            <person name="Chaudhuri R.R."/>
            <person name="La Ragione R."/>
            <person name="Hildebrand F."/>
            <person name="Pallen M.J."/>
        </authorList>
    </citation>
    <scope>NUCLEOTIDE SEQUENCE</scope>
    <source>
        <strain evidence="5">ChiGjej1B1-1692</strain>
    </source>
</reference>
<evidence type="ECO:0000256" key="2">
    <source>
        <dbReference type="ARBA" id="ARBA00023125"/>
    </source>
</evidence>
<accession>A0A9D2NU00</accession>
<dbReference type="PROSITE" id="PS01117">
    <property type="entry name" value="HTH_MARR_1"/>
    <property type="match status" value="1"/>
</dbReference>
<dbReference type="SUPFAM" id="SSF46785">
    <property type="entry name" value="Winged helix' DNA-binding domain"/>
    <property type="match status" value="1"/>
</dbReference>
<name>A0A9D2NU00_9FIRM</name>
<dbReference type="GO" id="GO:0003700">
    <property type="term" value="F:DNA-binding transcription factor activity"/>
    <property type="evidence" value="ECO:0007669"/>
    <property type="project" value="InterPro"/>
</dbReference>
<keyword evidence="3" id="KW-0804">Transcription</keyword>
<proteinExistence type="predicted"/>
<dbReference type="PANTHER" id="PTHR33164:SF43">
    <property type="entry name" value="HTH-TYPE TRANSCRIPTIONAL REPRESSOR YETL"/>
    <property type="match status" value="1"/>
</dbReference>
<dbReference type="InterPro" id="IPR036388">
    <property type="entry name" value="WH-like_DNA-bd_sf"/>
</dbReference>
<dbReference type="SMART" id="SM00347">
    <property type="entry name" value="HTH_MARR"/>
    <property type="match status" value="1"/>
</dbReference>
<dbReference type="PANTHER" id="PTHR33164">
    <property type="entry name" value="TRANSCRIPTIONAL REGULATOR, MARR FAMILY"/>
    <property type="match status" value="1"/>
</dbReference>
<evidence type="ECO:0000256" key="3">
    <source>
        <dbReference type="ARBA" id="ARBA00023163"/>
    </source>
</evidence>
<dbReference type="InterPro" id="IPR036390">
    <property type="entry name" value="WH_DNA-bd_sf"/>
</dbReference>
<dbReference type="PRINTS" id="PR00598">
    <property type="entry name" value="HTHMARR"/>
</dbReference>
<evidence type="ECO:0000313" key="6">
    <source>
        <dbReference type="Proteomes" id="UP000823894"/>
    </source>
</evidence>
<sequence>MRKYTDFWMGLRGMLKLYEKMLKNVCTAHDLAVTEADILGFLKNNPDKDTAADIAELKMLSKGAVSKSVDSLIGKGLLQRCPDKQDRRKIHLKITPEADPVISDIIKVQEEFRNAMFDGFTEEEYRTYEDYRIRLFENAKKTEEAGIDAGESIV</sequence>
<dbReference type="AlphaFoldDB" id="A0A9D2NU00"/>
<protein>
    <submittedName>
        <fullName evidence="5">MarR family transcriptional regulator</fullName>
    </submittedName>
</protein>
<keyword evidence="1" id="KW-0805">Transcription regulation</keyword>
<evidence type="ECO:0000313" key="5">
    <source>
        <dbReference type="EMBL" id="HJC38616.1"/>
    </source>
</evidence>
<dbReference type="InterPro" id="IPR023187">
    <property type="entry name" value="Tscrpt_reg_MarR-type_CS"/>
</dbReference>